<gene>
    <name evidence="2" type="ORF">WG900_04905</name>
</gene>
<dbReference type="InterPro" id="IPR059052">
    <property type="entry name" value="HH_YbhG-like"/>
</dbReference>
<organism evidence="2 3">
    <name type="scientific">Novosphingobium aquae</name>
    <dbReference type="NCBI Taxonomy" id="3133435"/>
    <lineage>
        <taxon>Bacteria</taxon>
        <taxon>Pseudomonadati</taxon>
        <taxon>Pseudomonadota</taxon>
        <taxon>Alphaproteobacteria</taxon>
        <taxon>Sphingomonadales</taxon>
        <taxon>Sphingomonadaceae</taxon>
        <taxon>Novosphingobium</taxon>
    </lineage>
</organism>
<dbReference type="EMBL" id="JBBHJY010000001">
    <property type="protein sequence ID" value="MEJ6009253.1"/>
    <property type="molecule type" value="Genomic_DNA"/>
</dbReference>
<evidence type="ECO:0000313" key="2">
    <source>
        <dbReference type="EMBL" id="MEJ6009253.1"/>
    </source>
</evidence>
<dbReference type="PANTHER" id="PTHR30438">
    <property type="entry name" value="36 KDA ANTIGEN-RELATED"/>
    <property type="match status" value="1"/>
</dbReference>
<comment type="caution">
    <text evidence="2">The sequence shown here is derived from an EMBL/GenBank/DDBJ whole genome shotgun (WGS) entry which is preliminary data.</text>
</comment>
<feature type="domain" description="YbhG-like alpha-helical hairpin" evidence="1">
    <location>
        <begin position="74"/>
        <end position="195"/>
    </location>
</feature>
<dbReference type="Gene3D" id="2.40.30.170">
    <property type="match status" value="1"/>
</dbReference>
<accession>A0ABU8S5L7</accession>
<keyword evidence="3" id="KW-1185">Reference proteome</keyword>
<reference evidence="2 3" key="1">
    <citation type="submission" date="2024-03" db="EMBL/GenBank/DDBJ databases">
        <authorList>
            <person name="Jo J.-H."/>
        </authorList>
    </citation>
    <scope>NUCLEOTIDE SEQUENCE [LARGE SCALE GENOMIC DNA]</scope>
    <source>
        <strain evidence="2 3">AS3R-12</strain>
    </source>
</reference>
<evidence type="ECO:0000259" key="1">
    <source>
        <dbReference type="Pfam" id="PF25881"/>
    </source>
</evidence>
<proteinExistence type="predicted"/>
<dbReference type="Pfam" id="PF25881">
    <property type="entry name" value="HH_YBHG"/>
    <property type="match status" value="1"/>
</dbReference>
<dbReference type="Gene3D" id="1.10.287.470">
    <property type="entry name" value="Helix hairpin bin"/>
    <property type="match status" value="2"/>
</dbReference>
<protein>
    <submittedName>
        <fullName evidence="2">HlyD family efflux transporter periplasmic adaptor subunit</fullName>
    </submittedName>
</protein>
<dbReference type="Proteomes" id="UP001379235">
    <property type="component" value="Unassembled WGS sequence"/>
</dbReference>
<dbReference type="SUPFAM" id="SSF111369">
    <property type="entry name" value="HlyD-like secretion proteins"/>
    <property type="match status" value="2"/>
</dbReference>
<dbReference type="Gene3D" id="2.40.50.100">
    <property type="match status" value="1"/>
</dbReference>
<sequence length="325" mass="34554">MKQVPKPLIALGLLLLAFAAWWWVWRAPAAEDRWLGYVEGETLYVAAPVSGRLAERPVDRGASVAAGAALFSLDPESVDAAVSQAQAQVAANSAQVEDLGEASRREAEIDVFRANAAQAQAALVKATNDFNRMAALAARGFASKSQLDTARAARDGVAAQLASAQAQIRSSQLTAGRGAQIRAAQAGVAGAEAVLRGQRKLRSEIAPVAPAKGVIEQTFYNPGEWVPANSPVVSVLPDDKRKLRFFVPEERIGSVKMGSAIRFTCDGCADPRTATISFIAPRSEYTPPVIYSERARAKLVFMVEAKLAPSDKPLPLGLPVEVVPQ</sequence>
<dbReference type="RefSeq" id="WP_339965156.1">
    <property type="nucleotide sequence ID" value="NZ_JBBHJY010000001.1"/>
</dbReference>
<dbReference type="PANTHER" id="PTHR30438:SF2">
    <property type="entry name" value="MEMBRANE PROTEIN"/>
    <property type="match status" value="1"/>
</dbReference>
<name>A0ABU8S5L7_9SPHN</name>
<evidence type="ECO:0000313" key="3">
    <source>
        <dbReference type="Proteomes" id="UP001379235"/>
    </source>
</evidence>